<protein>
    <submittedName>
        <fullName evidence="2">Uncharacterized protein</fullName>
    </submittedName>
</protein>
<dbReference type="AlphaFoldDB" id="A0A0K6G3B2"/>
<evidence type="ECO:0000313" key="3">
    <source>
        <dbReference type="Proteomes" id="UP000044841"/>
    </source>
</evidence>
<accession>A0A0K6G3B2</accession>
<feature type="chain" id="PRO_5005502967" evidence="1">
    <location>
        <begin position="25"/>
        <end position="169"/>
    </location>
</feature>
<dbReference type="Proteomes" id="UP000044841">
    <property type="component" value="Unassembled WGS sequence"/>
</dbReference>
<feature type="signal peptide" evidence="1">
    <location>
        <begin position="1"/>
        <end position="24"/>
    </location>
</feature>
<gene>
    <name evidence="2" type="ORF">RSOLAG22IIIB_10360</name>
</gene>
<name>A0A0K6G3B2_9AGAM</name>
<evidence type="ECO:0000313" key="2">
    <source>
        <dbReference type="EMBL" id="CUA72849.1"/>
    </source>
</evidence>
<keyword evidence="3" id="KW-1185">Reference proteome</keyword>
<organism evidence="2 3">
    <name type="scientific">Rhizoctonia solani</name>
    <dbReference type="NCBI Taxonomy" id="456999"/>
    <lineage>
        <taxon>Eukaryota</taxon>
        <taxon>Fungi</taxon>
        <taxon>Dikarya</taxon>
        <taxon>Basidiomycota</taxon>
        <taxon>Agaricomycotina</taxon>
        <taxon>Agaricomycetes</taxon>
        <taxon>Cantharellales</taxon>
        <taxon>Ceratobasidiaceae</taxon>
        <taxon>Rhizoctonia</taxon>
    </lineage>
</organism>
<proteinExistence type="predicted"/>
<sequence length="169" mass="18132">MFCSTLARILAIVLMLAFGAIVRATPMSVVIIDNICTTGCTAGTRLIHEMTDLHLKLQRELKSLDDKYNASADPSENLNNIALLFKNSATRMAGFPKDSTGKLNGDGPAIGSLYYSIPADVTAYTSKWTADEPKRNIFGLPSVGAGLANINREIEQWGAEVLNAAGTII</sequence>
<evidence type="ECO:0000256" key="1">
    <source>
        <dbReference type="SAM" id="SignalP"/>
    </source>
</evidence>
<dbReference type="EMBL" id="CYGV01001321">
    <property type="protein sequence ID" value="CUA72849.1"/>
    <property type="molecule type" value="Genomic_DNA"/>
</dbReference>
<keyword evidence="1" id="KW-0732">Signal</keyword>
<reference evidence="2 3" key="1">
    <citation type="submission" date="2015-07" db="EMBL/GenBank/DDBJ databases">
        <authorList>
            <person name="Noorani M."/>
        </authorList>
    </citation>
    <scope>NUCLEOTIDE SEQUENCE [LARGE SCALE GENOMIC DNA]</scope>
    <source>
        <strain evidence="2">BBA 69670</strain>
    </source>
</reference>